<name>A0A0N8VL72_9ARCH</name>
<accession>A0A0N8VL72</accession>
<evidence type="ECO:0000313" key="2">
    <source>
        <dbReference type="Proteomes" id="UP000050320"/>
    </source>
</evidence>
<reference evidence="1 2" key="1">
    <citation type="submission" date="2015-09" db="EMBL/GenBank/DDBJ databases">
        <title>Heavy metals and arsenic resistance mechanisms in polyextremophilic archaea of the family Ferroplasmaceae.</title>
        <authorList>
            <person name="Bulaev A.G."/>
            <person name="Kanygina A.V."/>
        </authorList>
    </citation>
    <scope>NUCLEOTIDE SEQUENCE [LARGE SCALE GENOMIC DNA]</scope>
    <source>
        <strain evidence="1 2">VT</strain>
    </source>
</reference>
<protein>
    <submittedName>
        <fullName evidence="1">Uncharacterized protein</fullName>
    </submittedName>
</protein>
<proteinExistence type="predicted"/>
<gene>
    <name evidence="1" type="ORF">AOG54_08635</name>
</gene>
<sequence>MFLKILINNLFIMMQMSVSLRELNELKRVAIDFVFNIDIIRDNTYIHNSEYGAGGLEYEDLEYSDPSITFTTTDYTVYSPDNEIITGGFLFINFITPMEYSMDDKNYFEERFNDLISYCKSKNLNLNFVDFFPLSPENRDTFNAMFKRTELNGIVTMDFLMNNIFEMYIKKIIELLKPDKIIADDQDIKNFLQKKNVDFIDYNEIMK</sequence>
<dbReference type="Proteomes" id="UP000050320">
    <property type="component" value="Unassembled WGS sequence"/>
</dbReference>
<dbReference type="EMBL" id="LKBG01000091">
    <property type="protein sequence ID" value="KQB35716.1"/>
    <property type="molecule type" value="Genomic_DNA"/>
</dbReference>
<keyword evidence="2" id="KW-1185">Reference proteome</keyword>
<evidence type="ECO:0000313" key="1">
    <source>
        <dbReference type="EMBL" id="KQB35716.1"/>
    </source>
</evidence>
<comment type="caution">
    <text evidence="1">The sequence shown here is derived from an EMBL/GenBank/DDBJ whole genome shotgun (WGS) entry which is preliminary data.</text>
</comment>
<dbReference type="AlphaFoldDB" id="A0A0N8VL72"/>
<organism evidence="1 2">
    <name type="scientific">Acidiplasma aeolicum</name>
    <dbReference type="NCBI Taxonomy" id="507754"/>
    <lineage>
        <taxon>Archaea</taxon>
        <taxon>Methanobacteriati</taxon>
        <taxon>Thermoplasmatota</taxon>
        <taxon>Thermoplasmata</taxon>
        <taxon>Thermoplasmatales</taxon>
        <taxon>Ferroplasmaceae</taxon>
        <taxon>Acidiplasma</taxon>
    </lineage>
</organism>